<feature type="region of interest" description="Disordered" evidence="5">
    <location>
        <begin position="278"/>
        <end position="353"/>
    </location>
</feature>
<dbReference type="Pfam" id="PF00406">
    <property type="entry name" value="ADK"/>
    <property type="match status" value="1"/>
</dbReference>
<dbReference type="InterPro" id="IPR000850">
    <property type="entry name" value="Adenylat/UMP-CMP_kin"/>
</dbReference>
<dbReference type="PANTHER" id="PTHR23359">
    <property type="entry name" value="NUCLEOTIDE KINASE"/>
    <property type="match status" value="1"/>
</dbReference>
<dbReference type="GO" id="GO:0005524">
    <property type="term" value="F:ATP binding"/>
    <property type="evidence" value="ECO:0007669"/>
    <property type="project" value="InterPro"/>
</dbReference>
<comment type="caution">
    <text evidence="7">The sequence shown here is derived from an EMBL/GenBank/DDBJ whole genome shotgun (WGS) entry which is preliminary data.</text>
</comment>
<dbReference type="SUPFAM" id="SSF52540">
    <property type="entry name" value="P-loop containing nucleoside triphosphate hydrolases"/>
    <property type="match status" value="1"/>
</dbReference>
<protein>
    <recommendedName>
        <fullName evidence="6">Adenylate kinase active site lid domain-containing protein</fullName>
    </recommendedName>
</protein>
<dbReference type="HAMAP" id="MF_00235">
    <property type="entry name" value="Adenylate_kinase_Adk"/>
    <property type="match status" value="1"/>
</dbReference>
<feature type="domain" description="Adenylate kinase active site lid" evidence="6">
    <location>
        <begin position="194"/>
        <end position="229"/>
    </location>
</feature>
<evidence type="ECO:0000313" key="8">
    <source>
        <dbReference type="Proteomes" id="UP000812966"/>
    </source>
</evidence>
<keyword evidence="3 4" id="KW-0418">Kinase</keyword>
<evidence type="ECO:0000313" key="7">
    <source>
        <dbReference type="EMBL" id="KAG7530374.1"/>
    </source>
</evidence>
<evidence type="ECO:0000256" key="5">
    <source>
        <dbReference type="SAM" id="MobiDB-lite"/>
    </source>
</evidence>
<feature type="compositionally biased region" description="Low complexity" evidence="5">
    <location>
        <begin position="311"/>
        <end position="323"/>
    </location>
</feature>
<dbReference type="InterPro" id="IPR007862">
    <property type="entry name" value="Adenylate_kinase_lid-dom"/>
</dbReference>
<proteinExistence type="inferred from homology"/>
<dbReference type="NCBIfam" id="TIGR01351">
    <property type="entry name" value="adk"/>
    <property type="match status" value="1"/>
</dbReference>
<keyword evidence="2" id="KW-0547">Nucleotide-binding</keyword>
<feature type="region of interest" description="Disordered" evidence="5">
    <location>
        <begin position="367"/>
        <end position="414"/>
    </location>
</feature>
<feature type="compositionally biased region" description="Basic and acidic residues" evidence="5">
    <location>
        <begin position="298"/>
        <end position="309"/>
    </location>
</feature>
<dbReference type="FunFam" id="3.40.50.300:FF:000106">
    <property type="entry name" value="Adenylate kinase mitochondrial"/>
    <property type="match status" value="1"/>
</dbReference>
<name>A0A8K0JJ63_9TREE</name>
<gene>
    <name evidence="7" type="ORF">FFLO_05090</name>
</gene>
<accession>A0A8K0JJ63</accession>
<feature type="compositionally biased region" description="Polar residues" evidence="5">
    <location>
        <begin position="343"/>
        <end position="352"/>
    </location>
</feature>
<sequence length="414" mass="45701">MLLLSPLRYPALSTRSLASRARNVINNSSSSPSTSTLRTYSSTTDNLKKALWDTLEHPGRFEGTTDPGLRMLIFGKPGSGKGTLSARLVQKYDLHFISTGDVLRKEIMQGSEIGREAEEVVKSGGLVSDELMLKIIQSELDKLHGKSWILDGFPRTLRQADLLDSALNAQGRPLNMIIHLRVPDSVILQRISARWVHLPSGRTYSTVFNAPKVPGMDDVTGEPLTQRPDDTPEVFNKRLSAFYKSTSPLLTYFQDYHGPEYHEIAGSTSDEVRFARSFNYNAPDGDSDDRAASSSSHATDRPSQRHDNDNLDNNNESSSSPSRPRSPDDPVDSADACPVVPETSANASSTNVEKIWPHLEALVDEYQRSLRRGEGGRKASSPEEVDEVRREADDLRDPDEPVDVKRAGVESGKA</sequence>
<dbReference type="AlphaFoldDB" id="A0A8K0JJ63"/>
<organism evidence="7 8">
    <name type="scientific">Filobasidium floriforme</name>
    <dbReference type="NCBI Taxonomy" id="5210"/>
    <lineage>
        <taxon>Eukaryota</taxon>
        <taxon>Fungi</taxon>
        <taxon>Dikarya</taxon>
        <taxon>Basidiomycota</taxon>
        <taxon>Agaricomycotina</taxon>
        <taxon>Tremellomycetes</taxon>
        <taxon>Filobasidiales</taxon>
        <taxon>Filobasidiaceae</taxon>
        <taxon>Filobasidium</taxon>
    </lineage>
</organism>
<dbReference type="PRINTS" id="PR00094">
    <property type="entry name" value="ADENYLTKNASE"/>
</dbReference>
<evidence type="ECO:0000256" key="2">
    <source>
        <dbReference type="ARBA" id="ARBA00022741"/>
    </source>
</evidence>
<dbReference type="EMBL" id="JABELV010000120">
    <property type="protein sequence ID" value="KAG7530374.1"/>
    <property type="molecule type" value="Genomic_DNA"/>
</dbReference>
<dbReference type="InterPro" id="IPR006259">
    <property type="entry name" value="Adenyl_kin_sub"/>
</dbReference>
<evidence type="ECO:0000259" key="6">
    <source>
        <dbReference type="Pfam" id="PF05191"/>
    </source>
</evidence>
<dbReference type="Pfam" id="PF05191">
    <property type="entry name" value="ADK_lid"/>
    <property type="match status" value="1"/>
</dbReference>
<dbReference type="CDD" id="cd01428">
    <property type="entry name" value="ADK"/>
    <property type="match status" value="1"/>
</dbReference>
<keyword evidence="1 4" id="KW-0808">Transferase</keyword>
<dbReference type="Gene3D" id="3.40.50.300">
    <property type="entry name" value="P-loop containing nucleotide triphosphate hydrolases"/>
    <property type="match status" value="1"/>
</dbReference>
<reference evidence="7" key="1">
    <citation type="submission" date="2020-04" db="EMBL/GenBank/DDBJ databases">
        <title>Analysis of mating type loci in Filobasidium floriforme.</title>
        <authorList>
            <person name="Nowrousian M."/>
        </authorList>
    </citation>
    <scope>NUCLEOTIDE SEQUENCE</scope>
    <source>
        <strain evidence="7">CBS 6242</strain>
    </source>
</reference>
<dbReference type="GO" id="GO:0004017">
    <property type="term" value="F:AMP kinase activity"/>
    <property type="evidence" value="ECO:0007669"/>
    <property type="project" value="InterPro"/>
</dbReference>
<keyword evidence="8" id="KW-1185">Reference proteome</keyword>
<comment type="similarity">
    <text evidence="4">Belongs to the adenylate kinase family.</text>
</comment>
<dbReference type="InterPro" id="IPR033690">
    <property type="entry name" value="Adenylat_kinase_CS"/>
</dbReference>
<dbReference type="OrthoDB" id="439792at2759"/>
<dbReference type="InterPro" id="IPR027417">
    <property type="entry name" value="P-loop_NTPase"/>
</dbReference>
<evidence type="ECO:0000256" key="1">
    <source>
        <dbReference type="ARBA" id="ARBA00022679"/>
    </source>
</evidence>
<evidence type="ECO:0000256" key="4">
    <source>
        <dbReference type="RuleBase" id="RU003330"/>
    </source>
</evidence>
<dbReference type="PROSITE" id="PS00113">
    <property type="entry name" value="ADENYLATE_KINASE"/>
    <property type="match status" value="1"/>
</dbReference>
<evidence type="ECO:0000256" key="3">
    <source>
        <dbReference type="ARBA" id="ARBA00022777"/>
    </source>
</evidence>
<dbReference type="Proteomes" id="UP000812966">
    <property type="component" value="Unassembled WGS sequence"/>
</dbReference>